<name>A0A165EEQ4_9BASI</name>
<proteinExistence type="predicted"/>
<feature type="transmembrane region" description="Helical" evidence="5">
    <location>
        <begin position="94"/>
        <end position="115"/>
    </location>
</feature>
<feature type="transmembrane region" description="Helical" evidence="5">
    <location>
        <begin position="14"/>
        <end position="34"/>
    </location>
</feature>
<evidence type="ECO:0000256" key="2">
    <source>
        <dbReference type="ARBA" id="ARBA00022692"/>
    </source>
</evidence>
<protein>
    <recommendedName>
        <fullName evidence="6">MARVEL domain-containing protein</fullName>
    </recommendedName>
</protein>
<comment type="subcellular location">
    <subcellularLocation>
        <location evidence="1">Membrane</location>
        <topology evidence="1">Multi-pass membrane protein</topology>
    </subcellularLocation>
</comment>
<reference evidence="7 8" key="1">
    <citation type="journal article" date="2016" name="Mol. Biol. Evol.">
        <title>Comparative Genomics of Early-Diverging Mushroom-Forming Fungi Provides Insights into the Origins of Lignocellulose Decay Capabilities.</title>
        <authorList>
            <person name="Nagy L.G."/>
            <person name="Riley R."/>
            <person name="Tritt A."/>
            <person name="Adam C."/>
            <person name="Daum C."/>
            <person name="Floudas D."/>
            <person name="Sun H."/>
            <person name="Yadav J.S."/>
            <person name="Pangilinan J."/>
            <person name="Larsson K.H."/>
            <person name="Matsuura K."/>
            <person name="Barry K."/>
            <person name="Labutti K."/>
            <person name="Kuo R."/>
            <person name="Ohm R.A."/>
            <person name="Bhattacharya S.S."/>
            <person name="Shirouzu T."/>
            <person name="Yoshinaga Y."/>
            <person name="Martin F.M."/>
            <person name="Grigoriev I.V."/>
            <person name="Hibbett D.S."/>
        </authorList>
    </citation>
    <scope>NUCLEOTIDE SEQUENCE [LARGE SCALE GENOMIC DNA]</scope>
    <source>
        <strain evidence="7 8">HHB12733</strain>
    </source>
</reference>
<feature type="transmembrane region" description="Helical" evidence="5">
    <location>
        <begin position="136"/>
        <end position="156"/>
    </location>
</feature>
<dbReference type="OrthoDB" id="2117453at2759"/>
<dbReference type="EMBL" id="KV424009">
    <property type="protein sequence ID" value="KZT54708.1"/>
    <property type="molecule type" value="Genomic_DNA"/>
</dbReference>
<keyword evidence="8" id="KW-1185">Reference proteome</keyword>
<accession>A0A165EEQ4</accession>
<evidence type="ECO:0000313" key="8">
    <source>
        <dbReference type="Proteomes" id="UP000076842"/>
    </source>
</evidence>
<evidence type="ECO:0000313" key="7">
    <source>
        <dbReference type="EMBL" id="KZT54708.1"/>
    </source>
</evidence>
<keyword evidence="4 5" id="KW-0472">Membrane</keyword>
<dbReference type="GO" id="GO:0016020">
    <property type="term" value="C:membrane"/>
    <property type="evidence" value="ECO:0007669"/>
    <property type="project" value="UniProtKB-SubCell"/>
</dbReference>
<evidence type="ECO:0000256" key="4">
    <source>
        <dbReference type="ARBA" id="ARBA00023136"/>
    </source>
</evidence>
<organism evidence="7 8">
    <name type="scientific">Calocera cornea HHB12733</name>
    <dbReference type="NCBI Taxonomy" id="1353952"/>
    <lineage>
        <taxon>Eukaryota</taxon>
        <taxon>Fungi</taxon>
        <taxon>Dikarya</taxon>
        <taxon>Basidiomycota</taxon>
        <taxon>Agaricomycotina</taxon>
        <taxon>Dacrymycetes</taxon>
        <taxon>Dacrymycetales</taxon>
        <taxon>Dacrymycetaceae</taxon>
        <taxon>Calocera</taxon>
    </lineage>
</organism>
<dbReference type="InterPro" id="IPR008253">
    <property type="entry name" value="Marvel"/>
</dbReference>
<dbReference type="Proteomes" id="UP000076842">
    <property type="component" value="Unassembled WGS sequence"/>
</dbReference>
<gene>
    <name evidence="7" type="ORF">CALCODRAFT_456361</name>
</gene>
<dbReference type="Pfam" id="PF01284">
    <property type="entry name" value="MARVEL"/>
    <property type="match status" value="1"/>
</dbReference>
<keyword evidence="3 5" id="KW-1133">Transmembrane helix</keyword>
<dbReference type="InParanoid" id="A0A165EEQ4"/>
<evidence type="ECO:0000256" key="5">
    <source>
        <dbReference type="SAM" id="Phobius"/>
    </source>
</evidence>
<evidence type="ECO:0000256" key="1">
    <source>
        <dbReference type="ARBA" id="ARBA00004141"/>
    </source>
</evidence>
<sequence length="173" mass="19197">MSGYDRHVRRGHPIVFGLIVFFGIIEGSLSTWLISQYDKYNDYPSRAIRDRTGLTAFTSWWTVFFGIVYLVLFLHSASTGSLLTSVTSHAVWLFITWILWTASAASITAALGGGVNCSSTIGHALQHCNQLVAQEAFAWIEFILFTFALIMVIISARRAVLRGDGWGGQLIYA</sequence>
<dbReference type="STRING" id="1353952.A0A165EEQ4"/>
<feature type="transmembrane region" description="Helical" evidence="5">
    <location>
        <begin position="54"/>
        <end position="74"/>
    </location>
</feature>
<keyword evidence="2 5" id="KW-0812">Transmembrane</keyword>
<evidence type="ECO:0000259" key="6">
    <source>
        <dbReference type="Pfam" id="PF01284"/>
    </source>
</evidence>
<evidence type="ECO:0000256" key="3">
    <source>
        <dbReference type="ARBA" id="ARBA00022989"/>
    </source>
</evidence>
<feature type="domain" description="MARVEL" evidence="6">
    <location>
        <begin position="14"/>
        <end position="150"/>
    </location>
</feature>
<dbReference type="AlphaFoldDB" id="A0A165EEQ4"/>